<keyword evidence="2" id="KW-1185">Reference proteome</keyword>
<proteinExistence type="predicted"/>
<name>A0ABT1EAV0_9FIRM</name>
<dbReference type="Proteomes" id="UP001523566">
    <property type="component" value="Unassembled WGS sequence"/>
</dbReference>
<evidence type="ECO:0008006" key="3">
    <source>
        <dbReference type="Google" id="ProtNLM"/>
    </source>
</evidence>
<organism evidence="1 2">
    <name type="scientific">Aequitasia blattaphilus</name>
    <dbReference type="NCBI Taxonomy" id="2949332"/>
    <lineage>
        <taxon>Bacteria</taxon>
        <taxon>Bacillati</taxon>
        <taxon>Bacillota</taxon>
        <taxon>Clostridia</taxon>
        <taxon>Lachnospirales</taxon>
        <taxon>Lachnospiraceae</taxon>
        <taxon>Aequitasia</taxon>
    </lineage>
</organism>
<dbReference type="SUPFAM" id="SSF46785">
    <property type="entry name" value="Winged helix' DNA-binding domain"/>
    <property type="match status" value="1"/>
</dbReference>
<sequence length="433" mass="48884">MKTELAIISTEYLYDFFSEVLKDVQLDIDYTIYTYSDFDNLAEVYRSIPKRIKGVITSGIFPTRILQESFPNTHRVIATFGNDDAGIYRLFLQLLNQNRELDINRVYADVIDLAGLNLEEYLFGDVGSRNADLLNNTIRGMSLKDLIAAEKKHMNKHLELWQRGQIDISVTRFSSIADTLTAQGLNVYFPYPSKEYIQTVCFQTIQEMHIKEFRSNQPGAIIVSSKDSLSPELLRRTLLRLNTDYQLNASIQPALQGFELLTNRSTIESITETFTTCRIQSFFQKRDITPIYVGYGIGTDLHQTRINAIDANREARQLAGGASSLINEQSELISPLHKGEALVIPRLTTEPINHAAHLSGLSKLTIQKVITALETTADNRITSQELARLLSITQRSANRYLSALQQGGFATVVDQNKGNTMGRPERVYCVTIK</sequence>
<dbReference type="EMBL" id="JAMZFW010000016">
    <property type="protein sequence ID" value="MCP1102961.1"/>
    <property type="molecule type" value="Genomic_DNA"/>
</dbReference>
<evidence type="ECO:0000313" key="1">
    <source>
        <dbReference type="EMBL" id="MCP1102961.1"/>
    </source>
</evidence>
<reference evidence="1 2" key="1">
    <citation type="journal article" date="2022" name="Genome Biol. Evol.">
        <title>Host diet, physiology and behaviors set the stage for Lachnospiraceae cladogenesis.</title>
        <authorList>
            <person name="Vera-Ponce De Leon A."/>
            <person name="Schneider M."/>
            <person name="Jahnes B.C."/>
            <person name="Sadowski V."/>
            <person name="Camuy-Velez L.A."/>
            <person name="Duan J."/>
            <person name="Sabree Z.L."/>
        </authorList>
    </citation>
    <scope>NUCLEOTIDE SEQUENCE [LARGE SCALE GENOMIC DNA]</scope>
    <source>
        <strain evidence="1 2">PAL113</strain>
    </source>
</reference>
<comment type="caution">
    <text evidence="1">The sequence shown here is derived from an EMBL/GenBank/DDBJ whole genome shotgun (WGS) entry which is preliminary data.</text>
</comment>
<protein>
    <recommendedName>
        <fullName evidence="3">Helix-turn-helix type 11 domain-containing protein</fullName>
    </recommendedName>
</protein>
<dbReference type="RefSeq" id="WP_262066749.1">
    <property type="nucleotide sequence ID" value="NZ_JAMXOD010000016.1"/>
</dbReference>
<gene>
    <name evidence="1" type="ORF">NK125_11080</name>
</gene>
<evidence type="ECO:0000313" key="2">
    <source>
        <dbReference type="Proteomes" id="UP001523566"/>
    </source>
</evidence>
<accession>A0ABT1EAV0</accession>
<dbReference type="InterPro" id="IPR036390">
    <property type="entry name" value="WH_DNA-bd_sf"/>
</dbReference>